<keyword evidence="7" id="KW-1185">Reference proteome</keyword>
<dbReference type="PANTHER" id="PTHR31719:SF183">
    <property type="entry name" value="NAC DOMAIN-CONTAINING PROTEIN 2"/>
    <property type="match status" value="1"/>
</dbReference>
<feature type="domain" description="NAC" evidence="5">
    <location>
        <begin position="18"/>
        <end position="137"/>
    </location>
</feature>
<evidence type="ECO:0000259" key="5">
    <source>
        <dbReference type="PROSITE" id="PS51005"/>
    </source>
</evidence>
<keyword evidence="3" id="KW-0804">Transcription</keyword>
<dbReference type="PANTHER" id="PTHR31719">
    <property type="entry name" value="NAC TRANSCRIPTION FACTOR 56"/>
    <property type="match status" value="1"/>
</dbReference>
<dbReference type="Pfam" id="PF02365">
    <property type="entry name" value="NAM"/>
    <property type="match status" value="1"/>
</dbReference>
<dbReference type="AlphaFoldDB" id="A0A0D3G7S6"/>
<evidence type="ECO:0000256" key="3">
    <source>
        <dbReference type="ARBA" id="ARBA00023163"/>
    </source>
</evidence>
<dbReference type="HOGENOM" id="CLU_1868257_0_0_1"/>
<dbReference type="InterPro" id="IPR003441">
    <property type="entry name" value="NAC-dom"/>
</dbReference>
<sequence>MSGGGEGAAAAEKQELQLPPGFRFHPTDEELVMHYLCRRNGAVRREGVVLLLPSGPQVPERVAAEPRRRVRVLEGDGARQAHPRQQPGPIKKALVFYAGKAPKGDKTNWIMHEYRLADVDRSARKKNTLRVHIYAIN</sequence>
<reference evidence="6" key="2">
    <citation type="submission" date="2015-03" db="UniProtKB">
        <authorList>
            <consortium name="EnsemblPlants"/>
        </authorList>
    </citation>
    <scope>IDENTIFICATION</scope>
</reference>
<dbReference type="GO" id="GO:0003677">
    <property type="term" value="F:DNA binding"/>
    <property type="evidence" value="ECO:0007669"/>
    <property type="project" value="UniProtKB-KW"/>
</dbReference>
<dbReference type="SUPFAM" id="SSF101941">
    <property type="entry name" value="NAC domain"/>
    <property type="match status" value="1"/>
</dbReference>
<reference evidence="6" key="1">
    <citation type="journal article" date="2009" name="Rice">
        <title>De Novo Next Generation Sequencing of Plant Genomes.</title>
        <authorList>
            <person name="Rounsley S."/>
            <person name="Marri P.R."/>
            <person name="Yu Y."/>
            <person name="He R."/>
            <person name="Sisneros N."/>
            <person name="Goicoechea J.L."/>
            <person name="Lee S.J."/>
            <person name="Angelova A."/>
            <person name="Kudrna D."/>
            <person name="Luo M."/>
            <person name="Affourtit J."/>
            <person name="Desany B."/>
            <person name="Knight J."/>
            <person name="Niazi F."/>
            <person name="Egholm M."/>
            <person name="Wing R.A."/>
        </authorList>
    </citation>
    <scope>NUCLEOTIDE SEQUENCE [LARGE SCALE GENOMIC DNA]</scope>
    <source>
        <strain evidence="6">cv. IRGC 105608</strain>
    </source>
</reference>
<keyword evidence="4" id="KW-0539">Nucleus</keyword>
<dbReference type="eggNOG" id="ENOG502QVRF">
    <property type="taxonomic scope" value="Eukaryota"/>
</dbReference>
<dbReference type="GO" id="GO:0006355">
    <property type="term" value="P:regulation of DNA-templated transcription"/>
    <property type="evidence" value="ECO:0007669"/>
    <property type="project" value="InterPro"/>
</dbReference>
<evidence type="ECO:0000313" key="7">
    <source>
        <dbReference type="Proteomes" id="UP000026960"/>
    </source>
</evidence>
<dbReference type="InterPro" id="IPR036093">
    <property type="entry name" value="NAC_dom_sf"/>
</dbReference>
<name>A0A0D3G7S6_9ORYZ</name>
<keyword evidence="1" id="KW-0805">Transcription regulation</keyword>
<organism evidence="6">
    <name type="scientific">Oryza barthii</name>
    <dbReference type="NCBI Taxonomy" id="65489"/>
    <lineage>
        <taxon>Eukaryota</taxon>
        <taxon>Viridiplantae</taxon>
        <taxon>Streptophyta</taxon>
        <taxon>Embryophyta</taxon>
        <taxon>Tracheophyta</taxon>
        <taxon>Spermatophyta</taxon>
        <taxon>Magnoliopsida</taxon>
        <taxon>Liliopsida</taxon>
        <taxon>Poales</taxon>
        <taxon>Poaceae</taxon>
        <taxon>BOP clade</taxon>
        <taxon>Oryzoideae</taxon>
        <taxon>Oryzeae</taxon>
        <taxon>Oryzinae</taxon>
        <taxon>Oryza</taxon>
    </lineage>
</organism>
<evidence type="ECO:0000313" key="6">
    <source>
        <dbReference type="EnsemblPlants" id="OBART05G16940.1"/>
    </source>
</evidence>
<evidence type="ECO:0000256" key="4">
    <source>
        <dbReference type="ARBA" id="ARBA00023242"/>
    </source>
</evidence>
<dbReference type="Gene3D" id="2.170.150.80">
    <property type="entry name" value="NAC domain"/>
    <property type="match status" value="1"/>
</dbReference>
<dbReference type="STRING" id="65489.A0A0D3G7S6"/>
<dbReference type="Proteomes" id="UP000026960">
    <property type="component" value="Chromosome 5"/>
</dbReference>
<dbReference type="Gramene" id="OBART05G16940.1">
    <property type="protein sequence ID" value="OBART05G16940.1"/>
    <property type="gene ID" value="OBART05G16940"/>
</dbReference>
<evidence type="ECO:0000256" key="1">
    <source>
        <dbReference type="ARBA" id="ARBA00023015"/>
    </source>
</evidence>
<dbReference type="PROSITE" id="PS51005">
    <property type="entry name" value="NAC"/>
    <property type="match status" value="1"/>
</dbReference>
<proteinExistence type="predicted"/>
<dbReference type="EnsemblPlants" id="OBART05G16940.1">
    <property type="protein sequence ID" value="OBART05G16940.1"/>
    <property type="gene ID" value="OBART05G16940"/>
</dbReference>
<keyword evidence="2" id="KW-0238">DNA-binding</keyword>
<dbReference type="PaxDb" id="65489-OBART05G16940.1"/>
<protein>
    <recommendedName>
        <fullName evidence="5">NAC domain-containing protein</fullName>
    </recommendedName>
</protein>
<evidence type="ECO:0000256" key="2">
    <source>
        <dbReference type="ARBA" id="ARBA00023125"/>
    </source>
</evidence>
<accession>A0A0D3G7S6</accession>